<sequence>MDLKRFMIELCSGLSSIAPAASTQHPQIAQATKQNQPVIEGTWSDEFAVYARSKYPLRPIALLDLPSTSK</sequence>
<keyword evidence="2" id="KW-1185">Reference proteome</keyword>
<protein>
    <submittedName>
        <fullName evidence="1">Uncharacterized protein</fullName>
    </submittedName>
</protein>
<proteinExistence type="predicted"/>
<dbReference type="Proteomes" id="UP000050277">
    <property type="component" value="Unassembled WGS sequence"/>
</dbReference>
<comment type="caution">
    <text evidence="1">The sequence shown here is derived from an EMBL/GenBank/DDBJ whole genome shotgun (WGS) entry which is preliminary data.</text>
</comment>
<name>A0A0P6XET4_9CHLR</name>
<gene>
    <name evidence="1" type="ORF">SE18_20700</name>
</gene>
<reference evidence="1 2" key="1">
    <citation type="submission" date="2015-07" db="EMBL/GenBank/DDBJ databases">
        <title>Whole genome sequence of Herpetosiphon geysericola DSM 7119.</title>
        <authorList>
            <person name="Hemp J."/>
            <person name="Ward L.M."/>
            <person name="Pace L.A."/>
            <person name="Fischer W.W."/>
        </authorList>
    </citation>
    <scope>NUCLEOTIDE SEQUENCE [LARGE SCALE GENOMIC DNA]</scope>
    <source>
        <strain evidence="1 2">DSM 7119</strain>
    </source>
</reference>
<organism evidence="1 2">
    <name type="scientific">Herpetosiphon geysericola</name>
    <dbReference type="NCBI Taxonomy" id="70996"/>
    <lineage>
        <taxon>Bacteria</taxon>
        <taxon>Bacillati</taxon>
        <taxon>Chloroflexota</taxon>
        <taxon>Chloroflexia</taxon>
        <taxon>Herpetosiphonales</taxon>
        <taxon>Herpetosiphonaceae</taxon>
        <taxon>Herpetosiphon</taxon>
    </lineage>
</organism>
<dbReference type="AlphaFoldDB" id="A0A0P6XET4"/>
<dbReference type="EMBL" id="LGKP01000034">
    <property type="protein sequence ID" value="KPL81705.1"/>
    <property type="molecule type" value="Genomic_DNA"/>
</dbReference>
<evidence type="ECO:0000313" key="2">
    <source>
        <dbReference type="Proteomes" id="UP000050277"/>
    </source>
</evidence>
<dbReference type="STRING" id="70996.SE18_20700"/>
<evidence type="ECO:0000313" key="1">
    <source>
        <dbReference type="EMBL" id="KPL81705.1"/>
    </source>
</evidence>
<accession>A0A0P6XET4</accession>